<sequence length="1273" mass="142707">MQPIQSYPVFEADQVLSNGHLNNLLNYLEQQERLTRIKLAGRGIVCGLEISTSNAAIQISKGSGLTSQGFLIQLCDTNFTHFIPYSPPVLPNDLYFLTQCSEEDRSNIPYYGAKDILQLIPDSDKDTEGKKSISTINNQDYAVVLFLEAEQVDLKNCDTQDCNDKGSRMDFILRVLLVKKTLFDSGKTISFNSILLKRYNVPVADLKTAEDILNGFLAITDDNTLTKLSENLIRSWDRFAVPLGLPAENPLKGLNLITVKKKLSGKTGQRIFVQYFYDFVDDLLKAYIEFRAKVREVFGECCPEEMDFPMHLTLGLANENTLLGKRNAHRQYFESSPILNGQGKNAEEATLLLERMVAMVKGFMGDKLQSSEAIAITPTSLGNDFISYRAIPYYFDWKAVNPSWYFSRSYSGNQRYNLGYRAALQTDAPEPVKNPLLYDIERYNAFRIEGHIGKNYRIALTEIIRQKQRFNLPFDVLGLNAIDLSAILNGKEIRCHVQDLESDYRVMITGIVCQLQQIMAYVGNLRPKRPIEPSRDLGGLTLKRDFYISKNLVDMQKTIKADLSKNQAISISNADIIKNLALRDVEPGEKLADFLSKDVSNFIIDQKAFFEYIIKQPDQLLIFLQQLAEIVKYLLSFELDKFDEDAYNKLWTPYSKTVASLIKEAANSENEEIKRYFSEGNSELLFKCANEKLFALKEEYVKRLEQYHAAINFNEYFKKHPGLEHKAGVTKGGTFILVYNGEVERVLTLPDLTIPNQNLDLFTRNTLTNVLAKETLAVKAEPQKASISTSFGKDVQDLAIASKRTEFEFASDLIKKLNLGDSAKSVLDALNIRDKEIRDQATPIAKGTVIADFYLPYLCCSESPPIAYVIPEEKEPDNKPPIADAGDDQSIRIANPNTPGTVTLDGSNSSDPEGGPLIFSWTFEGGTMTPTITIPDKAKTTITGLLQGEYKFGLKVTDDKGASAQDSVTIMVTIPENNAPIANAGPDQSLVIRNPNTPGTVTLDGSNSSDPEGETLSFNWTFEGGTMTPTITSPDKVQTTVTGLLVGEYKFGLKVTDPSGNSSTDSVNVKVDARTGEDDVRTKTCGPLSDIINAFVRFDSTGSNDLFNRFKEMYDSYDQIQGFFKAMRVIANETADKQIDFFVSEFVSTGLLSQFVEWLQGLQNLILEIKEFRSFGFELYRILNLLAQYIVCIQKEDFDEAKIPMENIFKVIEEHAVIWADMRSSGEFGRLESQLVLRIANDTGVAIVQTEENGEVNTKPKYLNQLKKISGIL</sequence>
<name>A0A9X2SZK1_9BACT</name>
<dbReference type="InterPro" id="IPR022409">
    <property type="entry name" value="PKD/Chitinase_dom"/>
</dbReference>
<dbReference type="PANTHER" id="PTHR46182">
    <property type="entry name" value="FI19480P1"/>
    <property type="match status" value="1"/>
</dbReference>
<dbReference type="Pfam" id="PF22352">
    <property type="entry name" value="K319L-like_PKD"/>
    <property type="match status" value="2"/>
</dbReference>
<evidence type="ECO:0000313" key="3">
    <source>
        <dbReference type="Proteomes" id="UP001142175"/>
    </source>
</evidence>
<dbReference type="Proteomes" id="UP001142175">
    <property type="component" value="Unassembled WGS sequence"/>
</dbReference>
<dbReference type="InterPro" id="IPR035986">
    <property type="entry name" value="PKD_dom_sf"/>
</dbReference>
<gene>
    <name evidence="2" type="ORF">NU887_06010</name>
</gene>
<organism evidence="2 3">
    <name type="scientific">Aquiflexum gelatinilyticum</name>
    <dbReference type="NCBI Taxonomy" id="2961943"/>
    <lineage>
        <taxon>Bacteria</taxon>
        <taxon>Pseudomonadati</taxon>
        <taxon>Bacteroidota</taxon>
        <taxon>Cytophagia</taxon>
        <taxon>Cytophagales</taxon>
        <taxon>Cyclobacteriaceae</taxon>
        <taxon>Aquiflexum</taxon>
    </lineage>
</organism>
<dbReference type="SMART" id="SM00089">
    <property type="entry name" value="PKD"/>
    <property type="match status" value="2"/>
</dbReference>
<dbReference type="PANTHER" id="PTHR46182:SF2">
    <property type="entry name" value="FI19480P1"/>
    <property type="match status" value="1"/>
</dbReference>
<dbReference type="AlphaFoldDB" id="A0A9X2SZK1"/>
<dbReference type="Gene3D" id="2.60.40.10">
    <property type="entry name" value="Immunoglobulins"/>
    <property type="match status" value="2"/>
</dbReference>
<dbReference type="InterPro" id="IPR013783">
    <property type="entry name" value="Ig-like_fold"/>
</dbReference>
<evidence type="ECO:0000259" key="1">
    <source>
        <dbReference type="PROSITE" id="PS50093"/>
    </source>
</evidence>
<evidence type="ECO:0000313" key="2">
    <source>
        <dbReference type="EMBL" id="MCR9014583.1"/>
    </source>
</evidence>
<proteinExistence type="predicted"/>
<dbReference type="EMBL" id="JANSUY010000002">
    <property type="protein sequence ID" value="MCR9014583.1"/>
    <property type="molecule type" value="Genomic_DNA"/>
</dbReference>
<dbReference type="SUPFAM" id="SSF49299">
    <property type="entry name" value="PKD domain"/>
    <property type="match status" value="2"/>
</dbReference>
<protein>
    <submittedName>
        <fullName evidence="2">PKD domain-containing protein</fullName>
    </submittedName>
</protein>
<reference evidence="2" key="1">
    <citation type="submission" date="2022-08" db="EMBL/GenBank/DDBJ databases">
        <authorList>
            <person name="Zhang D."/>
        </authorList>
    </citation>
    <scope>NUCLEOTIDE SEQUENCE</scope>
    <source>
        <strain evidence="2">XJ19-11</strain>
    </source>
</reference>
<feature type="domain" description="PKD" evidence="1">
    <location>
        <begin position="1000"/>
        <end position="1078"/>
    </location>
</feature>
<accession>A0A9X2SZK1</accession>
<dbReference type="InterPro" id="IPR029865">
    <property type="entry name" value="KIAA0319-like"/>
</dbReference>
<dbReference type="InterPro" id="IPR000601">
    <property type="entry name" value="PKD_dom"/>
</dbReference>
<feature type="domain" description="PKD" evidence="1">
    <location>
        <begin position="889"/>
        <end position="977"/>
    </location>
</feature>
<dbReference type="CDD" id="cd00146">
    <property type="entry name" value="PKD"/>
    <property type="match status" value="2"/>
</dbReference>
<dbReference type="PROSITE" id="PS50093">
    <property type="entry name" value="PKD"/>
    <property type="match status" value="2"/>
</dbReference>
<dbReference type="GO" id="GO:0016020">
    <property type="term" value="C:membrane"/>
    <property type="evidence" value="ECO:0007669"/>
    <property type="project" value="TreeGrafter"/>
</dbReference>
<dbReference type="GO" id="GO:0031410">
    <property type="term" value="C:cytoplasmic vesicle"/>
    <property type="evidence" value="ECO:0007669"/>
    <property type="project" value="TreeGrafter"/>
</dbReference>
<keyword evidence="3" id="KW-1185">Reference proteome</keyword>
<comment type="caution">
    <text evidence="2">The sequence shown here is derived from an EMBL/GenBank/DDBJ whole genome shotgun (WGS) entry which is preliminary data.</text>
</comment>
<dbReference type="RefSeq" id="WP_258422459.1">
    <property type="nucleotide sequence ID" value="NZ_JANSUY010000002.1"/>
</dbReference>